<keyword evidence="5" id="KW-0723">Serine/threonine-protein kinase</keyword>
<comment type="caution">
    <text evidence="15">The sequence shown here is derived from an EMBL/GenBank/DDBJ whole genome shotgun (WGS) entry which is preliminary data.</text>
</comment>
<dbReference type="InterPro" id="IPR032270">
    <property type="entry name" value="AMPK_C"/>
</dbReference>
<comment type="catalytic activity">
    <reaction evidence="11">
        <text>L-seryl-[protein] + ATP = O-phospho-L-seryl-[protein] + ADP + H(+)</text>
        <dbReference type="Rhea" id="RHEA:17989"/>
        <dbReference type="Rhea" id="RHEA-COMP:9863"/>
        <dbReference type="Rhea" id="RHEA-COMP:11604"/>
        <dbReference type="ChEBI" id="CHEBI:15378"/>
        <dbReference type="ChEBI" id="CHEBI:29999"/>
        <dbReference type="ChEBI" id="CHEBI:30616"/>
        <dbReference type="ChEBI" id="CHEBI:83421"/>
        <dbReference type="ChEBI" id="CHEBI:456216"/>
        <dbReference type="EC" id="2.7.11.1"/>
    </reaction>
</comment>
<evidence type="ECO:0000256" key="12">
    <source>
        <dbReference type="PROSITE-ProRule" id="PRU10141"/>
    </source>
</evidence>
<dbReference type="PANTHER" id="PTHR24346">
    <property type="entry name" value="MAP/MICROTUBULE AFFINITY-REGULATING KINASE"/>
    <property type="match status" value="1"/>
</dbReference>
<feature type="region of interest" description="Disordered" evidence="13">
    <location>
        <begin position="440"/>
        <end position="461"/>
    </location>
</feature>
<keyword evidence="9 12" id="KW-0067">ATP-binding</keyword>
<reference evidence="15 16" key="1">
    <citation type="submission" date="2016-07" db="EMBL/GenBank/DDBJ databases">
        <title>Pervasive Adenine N6-methylation of Active Genes in Fungi.</title>
        <authorList>
            <consortium name="DOE Joint Genome Institute"/>
            <person name="Mondo S.J."/>
            <person name="Dannebaum R.O."/>
            <person name="Kuo R.C."/>
            <person name="Labutti K."/>
            <person name="Haridas S."/>
            <person name="Kuo A."/>
            <person name="Salamov A."/>
            <person name="Ahrendt S.R."/>
            <person name="Lipzen A."/>
            <person name="Sullivan W."/>
            <person name="Andreopoulos W.B."/>
            <person name="Clum A."/>
            <person name="Lindquist E."/>
            <person name="Daum C."/>
            <person name="Ramamoorthy G.K."/>
            <person name="Gryganskyi A."/>
            <person name="Culley D."/>
            <person name="Magnuson J.K."/>
            <person name="James T.Y."/>
            <person name="O'Malley M.A."/>
            <person name="Stajich J.E."/>
            <person name="Spatafora J.W."/>
            <person name="Visel A."/>
            <person name="Grigoriev I.V."/>
        </authorList>
    </citation>
    <scope>NUCLEOTIDE SEQUENCE [LARGE SCALE GENOMIC DNA]</scope>
    <source>
        <strain evidence="15 16">PL171</strain>
    </source>
</reference>
<evidence type="ECO:0000256" key="3">
    <source>
        <dbReference type="ARBA" id="ARBA00012513"/>
    </source>
</evidence>
<accession>A0A1Y2HCZ8</accession>
<dbReference type="GO" id="GO:0106310">
    <property type="term" value="F:protein serine kinase activity"/>
    <property type="evidence" value="ECO:0007669"/>
    <property type="project" value="RHEA"/>
</dbReference>
<evidence type="ECO:0000256" key="4">
    <source>
        <dbReference type="ARBA" id="ARBA00022490"/>
    </source>
</evidence>
<feature type="domain" description="Protein kinase" evidence="14">
    <location>
        <begin position="11"/>
        <end position="263"/>
    </location>
</feature>
<dbReference type="SUPFAM" id="SSF56112">
    <property type="entry name" value="Protein kinase-like (PK-like)"/>
    <property type="match status" value="1"/>
</dbReference>
<dbReference type="Pfam" id="PF16579">
    <property type="entry name" value="AdenylateSensor"/>
    <property type="match status" value="1"/>
</dbReference>
<dbReference type="InterPro" id="IPR017441">
    <property type="entry name" value="Protein_kinase_ATP_BS"/>
</dbReference>
<keyword evidence="6" id="KW-0808">Transferase</keyword>
<evidence type="ECO:0000256" key="8">
    <source>
        <dbReference type="ARBA" id="ARBA00022777"/>
    </source>
</evidence>
<dbReference type="FunFam" id="3.30.200.20:FF:000236">
    <property type="entry name" value="Non-specific serine/threonine protein kinase"/>
    <property type="match status" value="1"/>
</dbReference>
<evidence type="ECO:0000256" key="2">
    <source>
        <dbReference type="ARBA" id="ARBA00006234"/>
    </source>
</evidence>
<evidence type="ECO:0000259" key="14">
    <source>
        <dbReference type="PROSITE" id="PS50011"/>
    </source>
</evidence>
<dbReference type="InterPro" id="IPR000719">
    <property type="entry name" value="Prot_kinase_dom"/>
</dbReference>
<dbReference type="EC" id="2.7.11.1" evidence="3"/>
<evidence type="ECO:0000256" key="5">
    <source>
        <dbReference type="ARBA" id="ARBA00022527"/>
    </source>
</evidence>
<protein>
    <recommendedName>
        <fullName evidence="3">non-specific serine/threonine protein kinase</fullName>
        <ecNumber evidence="3">2.7.11.1</ecNumber>
    </recommendedName>
</protein>
<dbReference type="PANTHER" id="PTHR24346:SF110">
    <property type="entry name" value="NON-SPECIFIC SERINE_THREONINE PROTEIN KINASE"/>
    <property type="match status" value="1"/>
</dbReference>
<feature type="compositionally biased region" description="Basic and acidic residues" evidence="13">
    <location>
        <begin position="505"/>
        <end position="515"/>
    </location>
</feature>
<evidence type="ECO:0000256" key="13">
    <source>
        <dbReference type="SAM" id="MobiDB-lite"/>
    </source>
</evidence>
<feature type="region of interest" description="Disordered" evidence="13">
    <location>
        <begin position="505"/>
        <end position="526"/>
    </location>
</feature>
<keyword evidence="16" id="KW-1185">Reference proteome</keyword>
<evidence type="ECO:0000256" key="7">
    <source>
        <dbReference type="ARBA" id="ARBA00022741"/>
    </source>
</evidence>
<feature type="region of interest" description="Disordered" evidence="13">
    <location>
        <begin position="339"/>
        <end position="362"/>
    </location>
</feature>
<name>A0A1Y2HCZ8_9FUNG</name>
<dbReference type="Gene3D" id="3.30.310.80">
    <property type="entry name" value="Kinase associated domain 1, KA1"/>
    <property type="match status" value="1"/>
</dbReference>
<dbReference type="GO" id="GO:0005524">
    <property type="term" value="F:ATP binding"/>
    <property type="evidence" value="ECO:0007669"/>
    <property type="project" value="UniProtKB-UniRule"/>
</dbReference>
<evidence type="ECO:0000256" key="11">
    <source>
        <dbReference type="ARBA" id="ARBA00048679"/>
    </source>
</evidence>
<dbReference type="SUPFAM" id="SSF103243">
    <property type="entry name" value="KA1-like"/>
    <property type="match status" value="1"/>
</dbReference>
<evidence type="ECO:0000256" key="10">
    <source>
        <dbReference type="ARBA" id="ARBA00047899"/>
    </source>
</evidence>
<dbReference type="InterPro" id="IPR011009">
    <property type="entry name" value="Kinase-like_dom_sf"/>
</dbReference>
<dbReference type="InterPro" id="IPR028375">
    <property type="entry name" value="KA1/Ssp2_C"/>
</dbReference>
<evidence type="ECO:0000256" key="6">
    <source>
        <dbReference type="ARBA" id="ARBA00022679"/>
    </source>
</evidence>
<comment type="subcellular location">
    <subcellularLocation>
        <location evidence="1">Cytoplasm</location>
    </subcellularLocation>
</comment>
<dbReference type="CDD" id="cd12122">
    <property type="entry name" value="AMPKA_C"/>
    <property type="match status" value="1"/>
</dbReference>
<dbReference type="SMART" id="SM00220">
    <property type="entry name" value="S_TKc"/>
    <property type="match status" value="1"/>
</dbReference>
<dbReference type="Gene3D" id="1.10.510.10">
    <property type="entry name" value="Transferase(Phosphotransferase) domain 1"/>
    <property type="match status" value="1"/>
</dbReference>
<dbReference type="PROSITE" id="PS00107">
    <property type="entry name" value="PROTEIN_KINASE_ATP"/>
    <property type="match status" value="1"/>
</dbReference>
<dbReference type="Proteomes" id="UP000193411">
    <property type="component" value="Unassembled WGS sequence"/>
</dbReference>
<proteinExistence type="inferred from homology"/>
<gene>
    <name evidence="15" type="ORF">BCR44DRAFT_1493686</name>
</gene>
<evidence type="ECO:0000256" key="1">
    <source>
        <dbReference type="ARBA" id="ARBA00004496"/>
    </source>
</evidence>
<dbReference type="PROSITE" id="PS50011">
    <property type="entry name" value="PROTEIN_KINASE_DOM"/>
    <property type="match status" value="1"/>
</dbReference>
<dbReference type="AlphaFoldDB" id="A0A1Y2HCZ8"/>
<feature type="binding site" evidence="12">
    <location>
        <position position="40"/>
    </location>
    <ligand>
        <name>ATP</name>
        <dbReference type="ChEBI" id="CHEBI:30616"/>
    </ligand>
</feature>
<dbReference type="GO" id="GO:0004674">
    <property type="term" value="F:protein serine/threonine kinase activity"/>
    <property type="evidence" value="ECO:0007669"/>
    <property type="project" value="UniProtKB-KW"/>
</dbReference>
<dbReference type="Pfam" id="PF00069">
    <property type="entry name" value="Pkinase"/>
    <property type="match status" value="1"/>
</dbReference>
<dbReference type="PROSITE" id="PS00108">
    <property type="entry name" value="PROTEIN_KINASE_ST"/>
    <property type="match status" value="1"/>
</dbReference>
<evidence type="ECO:0000256" key="9">
    <source>
        <dbReference type="ARBA" id="ARBA00022840"/>
    </source>
</evidence>
<keyword evidence="4" id="KW-0963">Cytoplasm</keyword>
<sequence length="602" mass="66683">MASIKARIGAYEVIETLGAGSFGKVKLALHTLTNHKVALKFINKAKLAREHGMPQRVAREIDYLRFLRHPHIIKLYEVLHTPQDLVMVMEYAGDELFHYISDRGRMAEHEARRFLQQLVSAVEYCHRHRIVHRDLKPENLLLDSQKNLKVADFGLSNSLRDGDFLKTSCGSPNYAAPEVILGKLYAGPEVDVWSIGVILYVMLVGRLPFEDEYIPALFQKISSGQYAIPAFMSPDARSLVQAMLIVDPLKRITLAEVRSHPFFTKDLPAYLSPLPPIPYSTIGLVHHHTHASSSHDVAAAAAADDPNAAEDSVPLDDSIVDELASKLHLSRDEILARLLDDPPPADSNDASQPNAHANDDANDPVRVAYMLCADNRHLWSGNRSANAFKDVHWMSGTPPSGATGTTAPAALAAQPASTTAARRQWPHRLLLLPHRHLPAQPAQTGPAPAPAPPRKARSKWHVGIRSRSPPIDVMLELYKALAAVGMEWKPLGPFALRARYEFDTHDDNGTGRRAQDDDEDQDEQVEKKAKDKVIVKLDVQLYKVDTAYFLVDFKLQARVWQTRQGPGRQCGGDRAWSAGAEVVSPYAFLDVAVRIITELASG</sequence>
<dbReference type="GO" id="GO:0005737">
    <property type="term" value="C:cytoplasm"/>
    <property type="evidence" value="ECO:0007669"/>
    <property type="project" value="UniProtKB-SubCell"/>
</dbReference>
<dbReference type="InterPro" id="IPR008271">
    <property type="entry name" value="Ser/Thr_kinase_AS"/>
</dbReference>
<comment type="similarity">
    <text evidence="2">Belongs to the protein kinase superfamily. CAMK Ser/Thr protein kinase family. SNF1 subfamily.</text>
</comment>
<evidence type="ECO:0000313" key="16">
    <source>
        <dbReference type="Proteomes" id="UP000193411"/>
    </source>
</evidence>
<organism evidence="15 16">
    <name type="scientific">Catenaria anguillulae PL171</name>
    <dbReference type="NCBI Taxonomy" id="765915"/>
    <lineage>
        <taxon>Eukaryota</taxon>
        <taxon>Fungi</taxon>
        <taxon>Fungi incertae sedis</taxon>
        <taxon>Blastocladiomycota</taxon>
        <taxon>Blastocladiomycetes</taxon>
        <taxon>Blastocladiales</taxon>
        <taxon>Catenariaceae</taxon>
        <taxon>Catenaria</taxon>
    </lineage>
</organism>
<dbReference type="GO" id="GO:0035556">
    <property type="term" value="P:intracellular signal transduction"/>
    <property type="evidence" value="ECO:0007669"/>
    <property type="project" value="TreeGrafter"/>
</dbReference>
<keyword evidence="7 12" id="KW-0547">Nucleotide-binding</keyword>
<dbReference type="OrthoDB" id="193931at2759"/>
<dbReference type="STRING" id="765915.A0A1Y2HCZ8"/>
<evidence type="ECO:0000313" key="15">
    <source>
        <dbReference type="EMBL" id="ORZ31791.1"/>
    </source>
</evidence>
<comment type="catalytic activity">
    <reaction evidence="10">
        <text>L-threonyl-[protein] + ATP = O-phospho-L-threonyl-[protein] + ADP + H(+)</text>
        <dbReference type="Rhea" id="RHEA:46608"/>
        <dbReference type="Rhea" id="RHEA-COMP:11060"/>
        <dbReference type="Rhea" id="RHEA-COMP:11605"/>
        <dbReference type="ChEBI" id="CHEBI:15378"/>
        <dbReference type="ChEBI" id="CHEBI:30013"/>
        <dbReference type="ChEBI" id="CHEBI:30616"/>
        <dbReference type="ChEBI" id="CHEBI:61977"/>
        <dbReference type="ChEBI" id="CHEBI:456216"/>
        <dbReference type="EC" id="2.7.11.1"/>
    </reaction>
</comment>
<dbReference type="FunFam" id="1.10.510.10:FF:001222">
    <property type="entry name" value="Serine/threonine-protein kinase ppk25"/>
    <property type="match status" value="1"/>
</dbReference>
<dbReference type="EMBL" id="MCFL01000055">
    <property type="protein sequence ID" value="ORZ31791.1"/>
    <property type="molecule type" value="Genomic_DNA"/>
</dbReference>
<keyword evidence="8 15" id="KW-0418">Kinase</keyword>